<dbReference type="PANTHER" id="PTHR21248:SF22">
    <property type="entry name" value="PHOSPHOLIPASE D"/>
    <property type="match status" value="1"/>
</dbReference>
<dbReference type="Gene3D" id="3.30.870.10">
    <property type="entry name" value="Endonuclease Chain A"/>
    <property type="match status" value="2"/>
</dbReference>
<dbReference type="Proteomes" id="UP000186609">
    <property type="component" value="Chromosome"/>
</dbReference>
<gene>
    <name evidence="3" type="ORF">RD110_17055</name>
</gene>
<evidence type="ECO:0000313" key="4">
    <source>
        <dbReference type="Proteomes" id="UP000186609"/>
    </source>
</evidence>
<dbReference type="InterPro" id="IPR025202">
    <property type="entry name" value="PLD-like_dom"/>
</dbReference>
<keyword evidence="1" id="KW-1133">Transmembrane helix</keyword>
<dbReference type="AlphaFoldDB" id="A0A1P8K421"/>
<evidence type="ECO:0000259" key="2">
    <source>
        <dbReference type="PROSITE" id="PS50035"/>
    </source>
</evidence>
<feature type="transmembrane region" description="Helical" evidence="1">
    <location>
        <begin position="6"/>
        <end position="26"/>
    </location>
</feature>
<evidence type="ECO:0000313" key="3">
    <source>
        <dbReference type="EMBL" id="APW40760.1"/>
    </source>
</evidence>
<dbReference type="GO" id="GO:0032049">
    <property type="term" value="P:cardiolipin biosynthetic process"/>
    <property type="evidence" value="ECO:0007669"/>
    <property type="project" value="UniProtKB-ARBA"/>
</dbReference>
<reference evidence="3 4" key="1">
    <citation type="submission" date="2017-01" db="EMBL/GenBank/DDBJ databases">
        <authorList>
            <person name="Mah S.A."/>
            <person name="Swanson W.J."/>
            <person name="Moy G.W."/>
            <person name="Vacquier V.D."/>
        </authorList>
    </citation>
    <scope>NUCLEOTIDE SEQUENCE [LARGE SCALE GENOMIC DNA]</scope>
    <source>
        <strain evidence="3 4">DCY110</strain>
    </source>
</reference>
<proteinExistence type="predicted"/>
<dbReference type="PROSITE" id="PS50035">
    <property type="entry name" value="PLD"/>
    <property type="match status" value="2"/>
</dbReference>
<dbReference type="PANTHER" id="PTHR21248">
    <property type="entry name" value="CARDIOLIPIN SYNTHASE"/>
    <property type="match status" value="1"/>
</dbReference>
<keyword evidence="4" id="KW-1185">Reference proteome</keyword>
<feature type="domain" description="PLD phosphodiesterase" evidence="2">
    <location>
        <begin position="196"/>
        <end position="223"/>
    </location>
</feature>
<dbReference type="SUPFAM" id="SSF56024">
    <property type="entry name" value="Phospholipase D/nuclease"/>
    <property type="match status" value="2"/>
</dbReference>
<dbReference type="STRING" id="1842727.RD110_17055"/>
<name>A0A1P8K421_9BURK</name>
<organism evidence="3 4">
    <name type="scientific">Rhodoferax koreensis</name>
    <dbReference type="NCBI Taxonomy" id="1842727"/>
    <lineage>
        <taxon>Bacteria</taxon>
        <taxon>Pseudomonadati</taxon>
        <taxon>Pseudomonadota</taxon>
        <taxon>Betaproteobacteria</taxon>
        <taxon>Burkholderiales</taxon>
        <taxon>Comamonadaceae</taxon>
        <taxon>Rhodoferax</taxon>
    </lineage>
</organism>
<dbReference type="GO" id="GO:0008808">
    <property type="term" value="F:cardiolipin synthase activity"/>
    <property type="evidence" value="ECO:0007669"/>
    <property type="project" value="TreeGrafter"/>
</dbReference>
<sequence length="454" mass="50008">MLSSWLPSLSQHFLFGALAVLAYVITTRSRREPRAPTTAIAWVMGLALLPYLILPMYLMFGRRKVRPAQQPRPRRTVAAAHWASDLIESFDLAPPSLCDIHLHADGLAARDGLWDTIASARQRLDVCTFIIGKDALGSETVARLAQRAREGIQVRVLLDGFGAMQLPRRYFDTLREAGGEVAVFRPLFSLRVTGPRNLRNHRKLVVADDRLLWSGGRNLAGEYFLGKDDGEPPWIDVSYTIRGGVAAAAAHQFEQDWASVRQKPPRSIAAVHELHHGKAAQFLPSGPDQVEDTAHALLIDACFRAERRILAVTPYFIPDDSLRDALRLAARRGVEVTLIIPARSNHRLADFARTRAMRDLAAAGVAFVMLPFMAHAKALVVDDSLALCGSINLDLRSLLLNHEAAVVFYATADIAWLADWLQALAAKGAPYAPRPPGLLRDVAEGLLLTVAFQL</sequence>
<evidence type="ECO:0000256" key="1">
    <source>
        <dbReference type="SAM" id="Phobius"/>
    </source>
</evidence>
<keyword evidence="1" id="KW-0472">Membrane</keyword>
<dbReference type="EMBL" id="CP019236">
    <property type="protein sequence ID" value="APW40760.1"/>
    <property type="molecule type" value="Genomic_DNA"/>
</dbReference>
<dbReference type="KEGG" id="rhy:RD110_17055"/>
<dbReference type="InterPro" id="IPR001736">
    <property type="entry name" value="PLipase_D/transphosphatidylase"/>
</dbReference>
<protein>
    <submittedName>
        <fullName evidence="3">Phospholipase</fullName>
    </submittedName>
</protein>
<accession>A0A1P8K421</accession>
<dbReference type="GO" id="GO:0005886">
    <property type="term" value="C:plasma membrane"/>
    <property type="evidence" value="ECO:0007669"/>
    <property type="project" value="UniProtKB-SubCell"/>
</dbReference>
<dbReference type="Pfam" id="PF13091">
    <property type="entry name" value="PLDc_2"/>
    <property type="match status" value="2"/>
</dbReference>
<keyword evidence="1" id="KW-0812">Transmembrane</keyword>
<dbReference type="SMART" id="SM00155">
    <property type="entry name" value="PLDc"/>
    <property type="match status" value="2"/>
</dbReference>
<feature type="domain" description="PLD phosphodiesterase" evidence="2">
    <location>
        <begin position="370"/>
        <end position="397"/>
    </location>
</feature>
<feature type="transmembrane region" description="Helical" evidence="1">
    <location>
        <begin position="38"/>
        <end position="60"/>
    </location>
</feature>